<dbReference type="PANTHER" id="PTHR13966:SF17">
    <property type="entry name" value="ENDONUCLEASE-RELATED"/>
    <property type="match status" value="1"/>
</dbReference>
<accession>A0A139WGE4</accession>
<evidence type="ECO:0000256" key="3">
    <source>
        <dbReference type="ARBA" id="ARBA00022759"/>
    </source>
</evidence>
<dbReference type="Pfam" id="PF01223">
    <property type="entry name" value="Endonuclease_NS"/>
    <property type="match status" value="1"/>
</dbReference>
<keyword evidence="3" id="KW-0255">Endonuclease</keyword>
<dbReference type="SUPFAM" id="SSF54060">
    <property type="entry name" value="His-Me finger endonucleases"/>
    <property type="match status" value="1"/>
</dbReference>
<evidence type="ECO:0008006" key="11">
    <source>
        <dbReference type="Google" id="ProtNLM"/>
    </source>
</evidence>
<dbReference type="InterPro" id="IPR044929">
    <property type="entry name" value="DNA/RNA_non-sp_Endonuclease_sf"/>
</dbReference>
<keyword evidence="6" id="KW-0732">Signal</keyword>
<evidence type="ECO:0000313" key="9">
    <source>
        <dbReference type="EMBL" id="KYB27060.1"/>
    </source>
</evidence>
<dbReference type="KEGG" id="tca:103313381"/>
<feature type="domain" description="ENPP1-3/EXOG-like endonuclease/phosphodiesterase" evidence="7">
    <location>
        <begin position="72"/>
        <end position="254"/>
    </location>
</feature>
<dbReference type="Gene3D" id="3.40.570.10">
    <property type="entry name" value="Extracellular Endonuclease, subunit A"/>
    <property type="match status" value="1"/>
</dbReference>
<feature type="chain" id="PRO_5007299924" description="DNA/RNA non-specific endonuclease domain-containing protein" evidence="6">
    <location>
        <begin position="20"/>
        <end position="272"/>
    </location>
</feature>
<dbReference type="SMART" id="SM00892">
    <property type="entry name" value="Endonuclease_NS"/>
    <property type="match status" value="1"/>
</dbReference>
<dbReference type="OrthoDB" id="5960141at2759"/>
<dbReference type="PROSITE" id="PS51257">
    <property type="entry name" value="PROKAR_LIPOPROTEIN"/>
    <property type="match status" value="1"/>
</dbReference>
<organism evidence="9 10">
    <name type="scientific">Tribolium castaneum</name>
    <name type="common">Red flour beetle</name>
    <dbReference type="NCBI Taxonomy" id="7070"/>
    <lineage>
        <taxon>Eukaryota</taxon>
        <taxon>Metazoa</taxon>
        <taxon>Ecdysozoa</taxon>
        <taxon>Arthropoda</taxon>
        <taxon>Hexapoda</taxon>
        <taxon>Insecta</taxon>
        <taxon>Pterygota</taxon>
        <taxon>Neoptera</taxon>
        <taxon>Endopterygota</taxon>
        <taxon>Coleoptera</taxon>
        <taxon>Polyphaga</taxon>
        <taxon>Cucujiformia</taxon>
        <taxon>Tenebrionidae</taxon>
        <taxon>Tenebrionidae incertae sedis</taxon>
        <taxon>Tribolium</taxon>
    </lineage>
</organism>
<feature type="active site" description="Proton acceptor" evidence="4">
    <location>
        <position position="133"/>
    </location>
</feature>
<dbReference type="GO" id="GO:0006309">
    <property type="term" value="P:apoptotic DNA fragmentation"/>
    <property type="evidence" value="ECO:0000318"/>
    <property type="project" value="GO_Central"/>
</dbReference>
<evidence type="ECO:0000313" key="10">
    <source>
        <dbReference type="Proteomes" id="UP000007266"/>
    </source>
</evidence>
<dbReference type="PANTHER" id="PTHR13966">
    <property type="entry name" value="ENDONUCLEASE RELATED"/>
    <property type="match status" value="1"/>
</dbReference>
<dbReference type="InterPro" id="IPR001604">
    <property type="entry name" value="Endo_G_ENPP1-like_dom"/>
</dbReference>
<sequence>MLLLRLILFLMLILNFSTGCNPSRCRVARATPDDDSEIIARESGRTCNKGKGVKIAIGIQTVHCNVLSFTRKIDVCVNNKRNPQQTYWVKHKLEKGTTRCPSQSWKSDFLQGNVNEFYKNHRNFEGDTYDKGHLAPKCDFETELEQRMTFYYINAAPQWAPVNQRIWKYFEQGVRRQATGNQRYIITGTVGSRNNDVINIPKYFFKIVLPERVVYIGVNYNNALNENVKLCQPLNTCDYISPTTQMYCCDLDNDLLEELGLEQRDLFNDLDY</sequence>
<keyword evidence="10" id="KW-1185">Reference proteome</keyword>
<dbReference type="EMBL" id="KQ971345">
    <property type="protein sequence ID" value="KYB27060.1"/>
    <property type="molecule type" value="Genomic_DNA"/>
</dbReference>
<reference evidence="9 10" key="2">
    <citation type="journal article" date="2010" name="Nucleic Acids Res.">
        <title>BeetleBase in 2010: revisions to provide comprehensive genomic information for Tribolium castaneum.</title>
        <authorList>
            <person name="Kim H.S."/>
            <person name="Murphy T."/>
            <person name="Xia J."/>
            <person name="Caragea D."/>
            <person name="Park Y."/>
            <person name="Beeman R.W."/>
            <person name="Lorenzen M.D."/>
            <person name="Butcher S."/>
            <person name="Manak J.R."/>
            <person name="Brown S.J."/>
        </authorList>
    </citation>
    <scope>GENOME REANNOTATION</scope>
    <source>
        <strain evidence="9 10">Georgia GA2</strain>
    </source>
</reference>
<proteinExistence type="inferred from homology"/>
<evidence type="ECO:0000256" key="2">
    <source>
        <dbReference type="ARBA" id="ARBA00022722"/>
    </source>
</evidence>
<dbReference type="SMART" id="SM00477">
    <property type="entry name" value="NUC"/>
    <property type="match status" value="1"/>
</dbReference>
<comment type="similarity">
    <text evidence="1">Belongs to the DNA/RNA non-specific endonuclease family.</text>
</comment>
<feature type="signal peptide" evidence="6">
    <location>
        <begin position="1"/>
        <end position="19"/>
    </location>
</feature>
<feature type="binding site" evidence="5">
    <location>
        <position position="163"/>
    </location>
    <ligand>
        <name>Mg(2+)</name>
        <dbReference type="ChEBI" id="CHEBI:18420"/>
        <note>catalytic</note>
    </ligand>
</feature>
<keyword evidence="3" id="KW-0378">Hydrolase</keyword>
<reference evidence="9 10" key="1">
    <citation type="journal article" date="2008" name="Nature">
        <title>The genome of the model beetle and pest Tribolium castaneum.</title>
        <authorList>
            <consortium name="Tribolium Genome Sequencing Consortium"/>
            <person name="Richards S."/>
            <person name="Gibbs R.A."/>
            <person name="Weinstock G.M."/>
            <person name="Brown S.J."/>
            <person name="Denell R."/>
            <person name="Beeman R.W."/>
            <person name="Gibbs R."/>
            <person name="Beeman R.W."/>
            <person name="Brown S.J."/>
            <person name="Bucher G."/>
            <person name="Friedrich M."/>
            <person name="Grimmelikhuijzen C.J."/>
            <person name="Klingler M."/>
            <person name="Lorenzen M."/>
            <person name="Richards S."/>
            <person name="Roth S."/>
            <person name="Schroder R."/>
            <person name="Tautz D."/>
            <person name="Zdobnov E.M."/>
            <person name="Muzny D."/>
            <person name="Gibbs R.A."/>
            <person name="Weinstock G.M."/>
            <person name="Attaway T."/>
            <person name="Bell S."/>
            <person name="Buhay C.J."/>
            <person name="Chandrabose M.N."/>
            <person name="Chavez D."/>
            <person name="Clerk-Blankenburg K.P."/>
            <person name="Cree A."/>
            <person name="Dao M."/>
            <person name="Davis C."/>
            <person name="Chacko J."/>
            <person name="Dinh H."/>
            <person name="Dugan-Rocha S."/>
            <person name="Fowler G."/>
            <person name="Garner T.T."/>
            <person name="Garnes J."/>
            <person name="Gnirke A."/>
            <person name="Hawes A."/>
            <person name="Hernandez J."/>
            <person name="Hines S."/>
            <person name="Holder M."/>
            <person name="Hume J."/>
            <person name="Jhangiani S.N."/>
            <person name="Joshi V."/>
            <person name="Khan Z.M."/>
            <person name="Jackson L."/>
            <person name="Kovar C."/>
            <person name="Kowis A."/>
            <person name="Lee S."/>
            <person name="Lewis L.R."/>
            <person name="Margolis J."/>
            <person name="Morgan M."/>
            <person name="Nazareth L.V."/>
            <person name="Nguyen N."/>
            <person name="Okwuonu G."/>
            <person name="Parker D."/>
            <person name="Richards S."/>
            <person name="Ruiz S.J."/>
            <person name="Santibanez J."/>
            <person name="Savard J."/>
            <person name="Scherer S.E."/>
            <person name="Schneider B."/>
            <person name="Sodergren E."/>
            <person name="Tautz D."/>
            <person name="Vattahil S."/>
            <person name="Villasana D."/>
            <person name="White C.S."/>
            <person name="Wright R."/>
            <person name="Park Y."/>
            <person name="Beeman R.W."/>
            <person name="Lord J."/>
            <person name="Oppert B."/>
            <person name="Lorenzen M."/>
            <person name="Brown S."/>
            <person name="Wang L."/>
            <person name="Savard J."/>
            <person name="Tautz D."/>
            <person name="Richards S."/>
            <person name="Weinstock G."/>
            <person name="Gibbs R.A."/>
            <person name="Liu Y."/>
            <person name="Worley K."/>
            <person name="Weinstock G."/>
            <person name="Elsik C.G."/>
            <person name="Reese J.T."/>
            <person name="Elhaik E."/>
            <person name="Landan G."/>
            <person name="Graur D."/>
            <person name="Arensburger P."/>
            <person name="Atkinson P."/>
            <person name="Beeman R.W."/>
            <person name="Beidler J."/>
            <person name="Brown S.J."/>
            <person name="Demuth J.P."/>
            <person name="Drury D.W."/>
            <person name="Du Y.Z."/>
            <person name="Fujiwara H."/>
            <person name="Lorenzen M."/>
            <person name="Maselli V."/>
            <person name="Osanai M."/>
            <person name="Park Y."/>
            <person name="Robertson H.M."/>
            <person name="Tu Z."/>
            <person name="Wang J.J."/>
            <person name="Wang S."/>
            <person name="Richards S."/>
            <person name="Song H."/>
            <person name="Zhang L."/>
            <person name="Sodergren E."/>
            <person name="Werner D."/>
            <person name="Stanke M."/>
            <person name="Morgenstern B."/>
            <person name="Solovyev V."/>
            <person name="Kosarev P."/>
            <person name="Brown G."/>
            <person name="Chen H.C."/>
            <person name="Ermolaeva O."/>
            <person name="Hlavina W."/>
            <person name="Kapustin Y."/>
            <person name="Kiryutin B."/>
            <person name="Kitts P."/>
            <person name="Maglott D."/>
            <person name="Pruitt K."/>
            <person name="Sapojnikov V."/>
            <person name="Souvorov A."/>
            <person name="Mackey A.J."/>
            <person name="Waterhouse R.M."/>
            <person name="Wyder S."/>
            <person name="Zdobnov E.M."/>
            <person name="Zdobnov E.M."/>
            <person name="Wyder S."/>
            <person name="Kriventseva E.V."/>
            <person name="Kadowaki T."/>
            <person name="Bork P."/>
            <person name="Aranda M."/>
            <person name="Bao R."/>
            <person name="Beermann A."/>
            <person name="Berns N."/>
            <person name="Bolognesi R."/>
            <person name="Bonneton F."/>
            <person name="Bopp D."/>
            <person name="Brown S.J."/>
            <person name="Bucher G."/>
            <person name="Butts T."/>
            <person name="Chaumot A."/>
            <person name="Denell R.E."/>
            <person name="Ferrier D.E."/>
            <person name="Friedrich M."/>
            <person name="Gordon C.M."/>
            <person name="Jindra M."/>
            <person name="Klingler M."/>
            <person name="Lan Q."/>
            <person name="Lattorff H.M."/>
            <person name="Laudet V."/>
            <person name="von Levetsow C."/>
            <person name="Liu Z."/>
            <person name="Lutz R."/>
            <person name="Lynch J.A."/>
            <person name="da Fonseca R.N."/>
            <person name="Posnien N."/>
            <person name="Reuter R."/>
            <person name="Roth S."/>
            <person name="Savard J."/>
            <person name="Schinko J.B."/>
            <person name="Schmitt C."/>
            <person name="Schoppmeier M."/>
            <person name="Schroder R."/>
            <person name="Shippy T.D."/>
            <person name="Simonnet F."/>
            <person name="Marques-Souza H."/>
            <person name="Tautz D."/>
            <person name="Tomoyasu Y."/>
            <person name="Trauner J."/>
            <person name="Van der Zee M."/>
            <person name="Vervoort M."/>
            <person name="Wittkopp N."/>
            <person name="Wimmer E.A."/>
            <person name="Yang X."/>
            <person name="Jones A.K."/>
            <person name="Sattelle D.B."/>
            <person name="Ebert P.R."/>
            <person name="Nelson D."/>
            <person name="Scott J.G."/>
            <person name="Beeman R.W."/>
            <person name="Muthukrishnan S."/>
            <person name="Kramer K.J."/>
            <person name="Arakane Y."/>
            <person name="Beeman R.W."/>
            <person name="Zhu Q."/>
            <person name="Hogenkamp D."/>
            <person name="Dixit R."/>
            <person name="Oppert B."/>
            <person name="Jiang H."/>
            <person name="Zou Z."/>
            <person name="Marshall J."/>
            <person name="Elpidina E."/>
            <person name="Vinokurov K."/>
            <person name="Oppert C."/>
            <person name="Zou Z."/>
            <person name="Evans J."/>
            <person name="Lu Z."/>
            <person name="Zhao P."/>
            <person name="Sumathipala N."/>
            <person name="Altincicek B."/>
            <person name="Vilcinskas A."/>
            <person name="Williams M."/>
            <person name="Hultmark D."/>
            <person name="Hetru C."/>
            <person name="Jiang H."/>
            <person name="Grimmelikhuijzen C.J."/>
            <person name="Hauser F."/>
            <person name="Cazzamali G."/>
            <person name="Williamson M."/>
            <person name="Park Y."/>
            <person name="Li B."/>
            <person name="Tanaka Y."/>
            <person name="Predel R."/>
            <person name="Neupert S."/>
            <person name="Schachtner J."/>
            <person name="Verleyen P."/>
            <person name="Raible F."/>
            <person name="Bork P."/>
            <person name="Friedrich M."/>
            <person name="Walden K.K."/>
            <person name="Robertson H.M."/>
            <person name="Angeli S."/>
            <person name="Foret S."/>
            <person name="Bucher G."/>
            <person name="Schuetz S."/>
            <person name="Maleszka R."/>
            <person name="Wimmer E.A."/>
            <person name="Beeman R.W."/>
            <person name="Lorenzen M."/>
            <person name="Tomoyasu Y."/>
            <person name="Miller S.C."/>
            <person name="Grossmann D."/>
            <person name="Bucher G."/>
        </authorList>
    </citation>
    <scope>NUCLEOTIDE SEQUENCE [LARGE SCALE GENOMIC DNA]</scope>
    <source>
        <strain evidence="9 10">Georgia GA2</strain>
    </source>
</reference>
<keyword evidence="5" id="KW-0479">Metal-binding</keyword>
<dbReference type="Proteomes" id="UP000007266">
    <property type="component" value="Linkage group 6"/>
</dbReference>
<dbReference type="GO" id="GO:0003676">
    <property type="term" value="F:nucleic acid binding"/>
    <property type="evidence" value="ECO:0007669"/>
    <property type="project" value="InterPro"/>
</dbReference>
<dbReference type="GO" id="GO:0005634">
    <property type="term" value="C:nucleus"/>
    <property type="evidence" value="ECO:0000318"/>
    <property type="project" value="GO_Central"/>
</dbReference>
<evidence type="ECO:0000256" key="4">
    <source>
        <dbReference type="PIRSR" id="PIRSR640255-1"/>
    </source>
</evidence>
<dbReference type="STRING" id="7070.A0A139WGE4"/>
<dbReference type="InterPro" id="IPR040255">
    <property type="entry name" value="Non-specific_endonuclease"/>
</dbReference>
<evidence type="ECO:0000259" key="8">
    <source>
        <dbReference type="SMART" id="SM00892"/>
    </source>
</evidence>
<evidence type="ECO:0000259" key="7">
    <source>
        <dbReference type="SMART" id="SM00477"/>
    </source>
</evidence>
<dbReference type="InterPro" id="IPR044925">
    <property type="entry name" value="His-Me_finger_sf"/>
</dbReference>
<dbReference type="GO" id="GO:0005743">
    <property type="term" value="C:mitochondrial inner membrane"/>
    <property type="evidence" value="ECO:0000318"/>
    <property type="project" value="GO_Central"/>
</dbReference>
<evidence type="ECO:0000256" key="1">
    <source>
        <dbReference type="ARBA" id="ARBA00010052"/>
    </source>
</evidence>
<feature type="domain" description="DNA/RNA non-specific endonuclease/pyrophosphatase/phosphodiesterase" evidence="8">
    <location>
        <begin position="71"/>
        <end position="254"/>
    </location>
</feature>
<dbReference type="GO" id="GO:0046872">
    <property type="term" value="F:metal ion binding"/>
    <property type="evidence" value="ECO:0007669"/>
    <property type="project" value="UniProtKB-KW"/>
</dbReference>
<dbReference type="AlphaFoldDB" id="A0A139WGE4"/>
<keyword evidence="2" id="KW-0540">Nuclease</keyword>
<dbReference type="GO" id="GO:0004521">
    <property type="term" value="F:RNA endonuclease activity"/>
    <property type="evidence" value="ECO:0000318"/>
    <property type="project" value="GO_Central"/>
</dbReference>
<dbReference type="InParanoid" id="A0A139WGE4"/>
<dbReference type="InterPro" id="IPR020821">
    <property type="entry name" value="ENPP1-3/EXOG-like_nuc-like"/>
</dbReference>
<name>A0A139WGE4_TRICA</name>
<dbReference type="GO" id="GO:0000014">
    <property type="term" value="F:single-stranded DNA endodeoxyribonuclease activity"/>
    <property type="evidence" value="ECO:0000318"/>
    <property type="project" value="GO_Central"/>
</dbReference>
<gene>
    <name evidence="9" type="primary">AUGUSTUS-3.0.2_33385</name>
    <name evidence="9" type="ORF">TcasGA2_TC033385</name>
</gene>
<evidence type="ECO:0000256" key="5">
    <source>
        <dbReference type="PIRSR" id="PIRSR640255-2"/>
    </source>
</evidence>
<evidence type="ECO:0000256" key="6">
    <source>
        <dbReference type="SAM" id="SignalP"/>
    </source>
</evidence>
<protein>
    <recommendedName>
        <fullName evidence="11">DNA/RNA non-specific endonuclease domain-containing protein</fullName>
    </recommendedName>
</protein>